<dbReference type="Proteomes" id="UP000078397">
    <property type="component" value="Unassembled WGS sequence"/>
</dbReference>
<accession>A0A179EY40</accession>
<keyword evidence="3" id="KW-1185">Reference proteome</keyword>
<feature type="transmembrane region" description="Helical" evidence="1">
    <location>
        <begin position="131"/>
        <end position="151"/>
    </location>
</feature>
<protein>
    <submittedName>
        <fullName evidence="2">Uncharacterized protein</fullName>
    </submittedName>
</protein>
<dbReference type="AlphaFoldDB" id="A0A179EY40"/>
<dbReference type="GeneID" id="28854093"/>
<evidence type="ECO:0000256" key="1">
    <source>
        <dbReference type="SAM" id="Phobius"/>
    </source>
</evidence>
<keyword evidence="1" id="KW-0812">Transmembrane</keyword>
<organism evidence="2 3">
    <name type="scientific">Pochonia chlamydosporia 170</name>
    <dbReference type="NCBI Taxonomy" id="1380566"/>
    <lineage>
        <taxon>Eukaryota</taxon>
        <taxon>Fungi</taxon>
        <taxon>Dikarya</taxon>
        <taxon>Ascomycota</taxon>
        <taxon>Pezizomycotina</taxon>
        <taxon>Sordariomycetes</taxon>
        <taxon>Hypocreomycetidae</taxon>
        <taxon>Hypocreales</taxon>
        <taxon>Clavicipitaceae</taxon>
        <taxon>Pochonia</taxon>
    </lineage>
</organism>
<keyword evidence="1" id="KW-0472">Membrane</keyword>
<evidence type="ECO:0000313" key="2">
    <source>
        <dbReference type="EMBL" id="OAQ57763.2"/>
    </source>
</evidence>
<dbReference type="EMBL" id="LSBJ02000023">
    <property type="protein sequence ID" value="OAQ57763.2"/>
    <property type="molecule type" value="Genomic_DNA"/>
</dbReference>
<dbReference type="KEGG" id="pchm:VFPPC_12112"/>
<sequence length="161" mass="17294">MPRMQCENFNHNRQEGIVPIRENNGRMHDSIQSYSSSHESGTHEVDVVDAMEVEVDYEMPNNPTGLYQLSSMLCFYNPGTEITPAVDSTEGQSYSARAMGDIGSSGSTQGQNGSINTDGGVEHSFSKGWRLVIIGVVSLAFIGAFVGITLGGSNLGSKEGR</sequence>
<reference evidence="2 3" key="1">
    <citation type="journal article" date="2016" name="PLoS Pathog.">
        <title>Biosynthesis of antibiotic leucinostatins in bio-control fungus Purpureocillium lilacinum and their inhibition on phytophthora revealed by genome mining.</title>
        <authorList>
            <person name="Wang G."/>
            <person name="Liu Z."/>
            <person name="Lin R."/>
            <person name="Li E."/>
            <person name="Mao Z."/>
            <person name="Ling J."/>
            <person name="Yang Y."/>
            <person name="Yin W.B."/>
            <person name="Xie B."/>
        </authorList>
    </citation>
    <scope>NUCLEOTIDE SEQUENCE [LARGE SCALE GENOMIC DNA]</scope>
    <source>
        <strain evidence="2">170</strain>
    </source>
</reference>
<gene>
    <name evidence="2" type="ORF">VFPPC_12112</name>
</gene>
<evidence type="ECO:0000313" key="3">
    <source>
        <dbReference type="Proteomes" id="UP000078397"/>
    </source>
</evidence>
<name>A0A179EY40_METCM</name>
<keyword evidence="1" id="KW-1133">Transmembrane helix</keyword>
<dbReference type="RefSeq" id="XP_022283902.1">
    <property type="nucleotide sequence ID" value="XM_022428809.1"/>
</dbReference>
<comment type="caution">
    <text evidence="2">The sequence shown here is derived from an EMBL/GenBank/DDBJ whole genome shotgun (WGS) entry which is preliminary data.</text>
</comment>
<proteinExistence type="predicted"/>